<evidence type="ECO:0000313" key="2">
    <source>
        <dbReference type="EMBL" id="MCZ0864539.1"/>
    </source>
</evidence>
<keyword evidence="3" id="KW-1185">Reference proteome</keyword>
<dbReference type="PANTHER" id="PTHR12526:SF641">
    <property type="entry name" value="LIPOPOLYSACCHARIDE CORE BIOSYNTHESIS PROTEIN RFAG"/>
    <property type="match status" value="1"/>
</dbReference>
<gene>
    <name evidence="2" type="ORF">O0V09_04970</name>
</gene>
<dbReference type="CDD" id="cd03801">
    <property type="entry name" value="GT4_PimA-like"/>
    <property type="match status" value="1"/>
</dbReference>
<accession>A0A9J6RJ96</accession>
<dbReference type="InterPro" id="IPR001296">
    <property type="entry name" value="Glyco_trans_1"/>
</dbReference>
<dbReference type="SUPFAM" id="SSF53756">
    <property type="entry name" value="UDP-Glycosyltransferase/glycogen phosphorylase"/>
    <property type="match status" value="1"/>
</dbReference>
<dbReference type="Gene3D" id="3.40.50.2000">
    <property type="entry name" value="Glycogen Phosphorylase B"/>
    <property type="match status" value="2"/>
</dbReference>
<feature type="domain" description="Glycosyl transferase family 1" evidence="1">
    <location>
        <begin position="183"/>
        <end position="348"/>
    </location>
</feature>
<dbReference type="GO" id="GO:1901135">
    <property type="term" value="P:carbohydrate derivative metabolic process"/>
    <property type="evidence" value="ECO:0007669"/>
    <property type="project" value="UniProtKB-ARBA"/>
</dbReference>
<sequence length="380" mass="43376">MRIAFCLYKYFPYGGLQRDFLRFLQEAQNRGYQCRVYCISWQGEQADNIDLRFVPAKAWSNHRRNEKYARWVQQDLVADPVDIVFGFNKMPGLDIYYAADSCYEDKAKTSRGFLYRLGSRYKHFSRYEQAIFAQGQQAEILLISEIEKQKFIEHYHTEESRMHMLPPGISKDRCAPANAQAIRQQFRQEFAVAEDDNMLLFVGSGFIKKGLDRAITALAALPEAVQNKTHLFILGQDKQARFEQLARQLGVMDRVRFMAGRDDVPRFLLAADVLVHPALDEAAGIVLLEALVAGLPVLVTDVCGYAPFIADAKAGCVLASPFNQQAMNQQLQQMLDKAAANQWRENAIAYSQTEDLYSMHATGIDILEQTYQRLQTRVSE</sequence>
<organism evidence="2 3">
    <name type="scientific">Dasania phycosphaerae</name>
    <dbReference type="NCBI Taxonomy" id="2950436"/>
    <lineage>
        <taxon>Bacteria</taxon>
        <taxon>Pseudomonadati</taxon>
        <taxon>Pseudomonadota</taxon>
        <taxon>Gammaproteobacteria</taxon>
        <taxon>Cellvibrionales</taxon>
        <taxon>Spongiibacteraceae</taxon>
        <taxon>Dasania</taxon>
    </lineage>
</organism>
<reference evidence="2 3" key="1">
    <citation type="submission" date="2022-12" db="EMBL/GenBank/DDBJ databases">
        <title>Dasania phycosphaerae sp. nov., isolated from particulate material of the south coast of Korea.</title>
        <authorList>
            <person name="Jiang Y."/>
        </authorList>
    </citation>
    <scope>NUCLEOTIDE SEQUENCE [LARGE SCALE GENOMIC DNA]</scope>
    <source>
        <strain evidence="2 3">GY-19</strain>
    </source>
</reference>
<evidence type="ECO:0000259" key="1">
    <source>
        <dbReference type="Pfam" id="PF00534"/>
    </source>
</evidence>
<comment type="caution">
    <text evidence="2">The sequence shown here is derived from an EMBL/GenBank/DDBJ whole genome shotgun (WGS) entry which is preliminary data.</text>
</comment>
<dbReference type="GO" id="GO:0016757">
    <property type="term" value="F:glycosyltransferase activity"/>
    <property type="evidence" value="ECO:0007669"/>
    <property type="project" value="InterPro"/>
</dbReference>
<dbReference type="Pfam" id="PF00534">
    <property type="entry name" value="Glycos_transf_1"/>
    <property type="match status" value="1"/>
</dbReference>
<name>A0A9J6RJ96_9GAMM</name>
<evidence type="ECO:0000313" key="3">
    <source>
        <dbReference type="Proteomes" id="UP001069090"/>
    </source>
</evidence>
<dbReference type="PANTHER" id="PTHR12526">
    <property type="entry name" value="GLYCOSYLTRANSFERASE"/>
    <property type="match status" value="1"/>
</dbReference>
<dbReference type="AlphaFoldDB" id="A0A9J6RJ96"/>
<dbReference type="RefSeq" id="WP_258330693.1">
    <property type="nucleotide sequence ID" value="NZ_JAPTGG010000003.1"/>
</dbReference>
<protein>
    <submittedName>
        <fullName evidence="2">Glycosyltransferase family 4 protein</fullName>
    </submittedName>
</protein>
<dbReference type="Proteomes" id="UP001069090">
    <property type="component" value="Unassembled WGS sequence"/>
</dbReference>
<dbReference type="EMBL" id="JAPTGG010000003">
    <property type="protein sequence ID" value="MCZ0864539.1"/>
    <property type="molecule type" value="Genomic_DNA"/>
</dbReference>
<proteinExistence type="predicted"/>